<dbReference type="RefSeq" id="WP_164003215.1">
    <property type="nucleotide sequence ID" value="NZ_JAAIKD010000001.1"/>
</dbReference>
<keyword evidence="2" id="KW-1185">Reference proteome</keyword>
<organism evidence="1 2">
    <name type="scientific">Psychroflexus aurantiacus</name>
    <dbReference type="NCBI Taxonomy" id="2709310"/>
    <lineage>
        <taxon>Bacteria</taxon>
        <taxon>Pseudomonadati</taxon>
        <taxon>Bacteroidota</taxon>
        <taxon>Flavobacteriia</taxon>
        <taxon>Flavobacteriales</taxon>
        <taxon>Flavobacteriaceae</taxon>
        <taxon>Psychroflexus</taxon>
    </lineage>
</organism>
<comment type="caution">
    <text evidence="1">The sequence shown here is derived from an EMBL/GenBank/DDBJ whole genome shotgun (WGS) entry which is preliminary data.</text>
</comment>
<name>A0A6B3QY10_9FLAO</name>
<accession>A0A6B3QY10</accession>
<proteinExistence type="predicted"/>
<dbReference type="PROSITE" id="PS51257">
    <property type="entry name" value="PROKAR_LIPOPROTEIN"/>
    <property type="match status" value="1"/>
</dbReference>
<evidence type="ECO:0008006" key="3">
    <source>
        <dbReference type="Google" id="ProtNLM"/>
    </source>
</evidence>
<evidence type="ECO:0000313" key="2">
    <source>
        <dbReference type="Proteomes" id="UP000478505"/>
    </source>
</evidence>
<dbReference type="AlphaFoldDB" id="A0A6B3QY10"/>
<sequence>MMKKLFFLLVIPVVFLGSCKPDSKTTDAEEKSMALESNSEGNTISGEFIYTDSVAVFNQKDAIYGVVMNAKAKELIAQAAELNSEPYTSFEVTLKADIKDNPDQEAWPQVIDIQSIIKVKPLSFDDSLRLNK</sequence>
<reference evidence="1 2" key="1">
    <citation type="submission" date="2020-02" db="EMBL/GenBank/DDBJ databases">
        <title>Flavobacteriaceae Psychroflexus bacterium YR1-1, complete genome.</title>
        <authorList>
            <person name="Li Y."/>
            <person name="Wu S."/>
        </authorList>
    </citation>
    <scope>NUCLEOTIDE SEQUENCE [LARGE SCALE GENOMIC DNA]</scope>
    <source>
        <strain evidence="1 2">YR1-1</strain>
    </source>
</reference>
<protein>
    <recommendedName>
        <fullName evidence="3">NlpE C-terminal OB domain-containing protein</fullName>
    </recommendedName>
</protein>
<dbReference type="EMBL" id="JAAIKD010000001">
    <property type="protein sequence ID" value="NEV92622.1"/>
    <property type="molecule type" value="Genomic_DNA"/>
</dbReference>
<evidence type="ECO:0000313" key="1">
    <source>
        <dbReference type="EMBL" id="NEV92622.1"/>
    </source>
</evidence>
<dbReference type="Proteomes" id="UP000478505">
    <property type="component" value="Unassembled WGS sequence"/>
</dbReference>
<gene>
    <name evidence="1" type="ORF">G3567_00480</name>
</gene>